<proteinExistence type="predicted"/>
<evidence type="ECO:0000313" key="3">
    <source>
        <dbReference type="Proteomes" id="UP001327560"/>
    </source>
</evidence>
<dbReference type="EMBL" id="CP136892">
    <property type="protein sequence ID" value="WOL02477.1"/>
    <property type="molecule type" value="Genomic_DNA"/>
</dbReference>
<dbReference type="AlphaFoldDB" id="A0AAQ3K9R3"/>
<protein>
    <submittedName>
        <fullName evidence="2">Uncharacterized protein</fullName>
    </submittedName>
</protein>
<dbReference type="Proteomes" id="UP001327560">
    <property type="component" value="Chromosome 3"/>
</dbReference>
<sequence>METAKHRGSKGKSTTSFYRVPKPTKQYTTKIIPTQTPPSVSLGFHAKDQPIILSTKPKHSSVIKKGIGSLNDYDNIPNSTDSISEVDKRAANFISYVQERFRLERTNDEWRELLVSATYY</sequence>
<organism evidence="2 3">
    <name type="scientific">Canna indica</name>
    <name type="common">Indian-shot</name>
    <dbReference type="NCBI Taxonomy" id="4628"/>
    <lineage>
        <taxon>Eukaryota</taxon>
        <taxon>Viridiplantae</taxon>
        <taxon>Streptophyta</taxon>
        <taxon>Embryophyta</taxon>
        <taxon>Tracheophyta</taxon>
        <taxon>Spermatophyta</taxon>
        <taxon>Magnoliopsida</taxon>
        <taxon>Liliopsida</taxon>
        <taxon>Zingiberales</taxon>
        <taxon>Cannaceae</taxon>
        <taxon>Canna</taxon>
    </lineage>
</organism>
<feature type="region of interest" description="Disordered" evidence="1">
    <location>
        <begin position="1"/>
        <end position="20"/>
    </location>
</feature>
<feature type="compositionally biased region" description="Basic residues" evidence="1">
    <location>
        <begin position="1"/>
        <end position="10"/>
    </location>
</feature>
<gene>
    <name evidence="2" type="ORF">Cni_G11197</name>
</gene>
<dbReference type="PANTHER" id="PTHR36030:SF1">
    <property type="entry name" value="CALMODULIN-BINDING DOMAIN-CONTAINING PROTEIN"/>
    <property type="match status" value="1"/>
</dbReference>
<evidence type="ECO:0000256" key="1">
    <source>
        <dbReference type="SAM" id="MobiDB-lite"/>
    </source>
</evidence>
<name>A0AAQ3K9R3_9LILI</name>
<dbReference type="PANTHER" id="PTHR36030">
    <property type="entry name" value="CALMODULIN-BINDING DOMAIN-CONTAINING PROTEIN"/>
    <property type="match status" value="1"/>
</dbReference>
<accession>A0AAQ3K9R3</accession>
<keyword evidence="3" id="KW-1185">Reference proteome</keyword>
<evidence type="ECO:0000313" key="2">
    <source>
        <dbReference type="EMBL" id="WOL02477.1"/>
    </source>
</evidence>
<reference evidence="2 3" key="1">
    <citation type="submission" date="2023-10" db="EMBL/GenBank/DDBJ databases">
        <title>Chromosome-scale genome assembly provides insights into flower coloration mechanisms of Canna indica.</title>
        <authorList>
            <person name="Li C."/>
        </authorList>
    </citation>
    <scope>NUCLEOTIDE SEQUENCE [LARGE SCALE GENOMIC DNA]</scope>
    <source>
        <tissue evidence="2">Flower</tissue>
    </source>
</reference>